<accession>A0A327JRY9</accession>
<comment type="subcellular location">
    <subcellularLocation>
        <location evidence="2">Membrane</location>
    </subcellularLocation>
</comment>
<evidence type="ECO:0000256" key="2">
    <source>
        <dbReference type="ARBA" id="ARBA00004370"/>
    </source>
</evidence>
<keyword evidence="4" id="KW-0597">Phosphoprotein</keyword>
<evidence type="ECO:0000256" key="5">
    <source>
        <dbReference type="ARBA" id="ARBA00022679"/>
    </source>
</evidence>
<keyword evidence="9" id="KW-0902">Two-component regulatory system</keyword>
<dbReference type="GO" id="GO:0005886">
    <property type="term" value="C:plasma membrane"/>
    <property type="evidence" value="ECO:0007669"/>
    <property type="project" value="TreeGrafter"/>
</dbReference>
<dbReference type="Pfam" id="PF08521">
    <property type="entry name" value="2CSK_N"/>
    <property type="match status" value="1"/>
</dbReference>
<dbReference type="InterPro" id="IPR003661">
    <property type="entry name" value="HisK_dim/P_dom"/>
</dbReference>
<dbReference type="RefSeq" id="WP_111435243.1">
    <property type="nucleotide sequence ID" value="NZ_JACIGG010000011.1"/>
</dbReference>
<evidence type="ECO:0000256" key="4">
    <source>
        <dbReference type="ARBA" id="ARBA00022553"/>
    </source>
</evidence>
<dbReference type="EC" id="2.7.13.3" evidence="3"/>
<dbReference type="InterPro" id="IPR050428">
    <property type="entry name" value="TCS_sensor_his_kinase"/>
</dbReference>
<evidence type="ECO:0000256" key="1">
    <source>
        <dbReference type="ARBA" id="ARBA00000085"/>
    </source>
</evidence>
<dbReference type="Pfam" id="PF00512">
    <property type="entry name" value="HisKA"/>
    <property type="match status" value="1"/>
</dbReference>
<dbReference type="InterPro" id="IPR036097">
    <property type="entry name" value="HisK_dim/P_sf"/>
</dbReference>
<feature type="transmembrane region" description="Helical" evidence="11">
    <location>
        <begin position="169"/>
        <end position="192"/>
    </location>
</feature>
<evidence type="ECO:0000256" key="7">
    <source>
        <dbReference type="ARBA" id="ARBA00022777"/>
    </source>
</evidence>
<evidence type="ECO:0000259" key="12">
    <source>
        <dbReference type="PROSITE" id="PS50109"/>
    </source>
</evidence>
<feature type="transmembrane region" description="Helical" evidence="11">
    <location>
        <begin position="20"/>
        <end position="38"/>
    </location>
</feature>
<dbReference type="InterPro" id="IPR005467">
    <property type="entry name" value="His_kinase_dom"/>
</dbReference>
<dbReference type="PROSITE" id="PS50109">
    <property type="entry name" value="HIS_KIN"/>
    <property type="match status" value="1"/>
</dbReference>
<dbReference type="PRINTS" id="PR00344">
    <property type="entry name" value="BCTRLSENSOR"/>
</dbReference>
<comment type="caution">
    <text evidence="14">The sequence shown here is derived from an EMBL/GenBank/DDBJ whole genome shotgun (WGS) entry which is preliminary data.</text>
</comment>
<evidence type="ECO:0000256" key="3">
    <source>
        <dbReference type="ARBA" id="ARBA00012438"/>
    </source>
</evidence>
<evidence type="ECO:0000256" key="11">
    <source>
        <dbReference type="SAM" id="Phobius"/>
    </source>
</evidence>
<dbReference type="OrthoDB" id="8673316at2"/>
<dbReference type="Pfam" id="PF02518">
    <property type="entry name" value="HATPase_c"/>
    <property type="match status" value="1"/>
</dbReference>
<dbReference type="InterPro" id="IPR003660">
    <property type="entry name" value="HAMP_dom"/>
</dbReference>
<dbReference type="GO" id="GO:0000155">
    <property type="term" value="F:phosphorelay sensor kinase activity"/>
    <property type="evidence" value="ECO:0007669"/>
    <property type="project" value="InterPro"/>
</dbReference>
<dbReference type="Proteomes" id="UP000249299">
    <property type="component" value="Unassembled WGS sequence"/>
</dbReference>
<keyword evidence="8 11" id="KW-1133">Transmembrane helix</keyword>
<keyword evidence="6 11" id="KW-0812">Transmembrane</keyword>
<keyword evidence="10 11" id="KW-0472">Membrane</keyword>
<dbReference type="CDD" id="cd00075">
    <property type="entry name" value="HATPase"/>
    <property type="match status" value="1"/>
</dbReference>
<dbReference type="SMART" id="SM00388">
    <property type="entry name" value="HisKA"/>
    <property type="match status" value="1"/>
</dbReference>
<comment type="catalytic activity">
    <reaction evidence="1">
        <text>ATP + protein L-histidine = ADP + protein N-phospho-L-histidine.</text>
        <dbReference type="EC" id="2.7.13.3"/>
    </reaction>
</comment>
<dbReference type="InterPro" id="IPR036890">
    <property type="entry name" value="HATPase_C_sf"/>
</dbReference>
<dbReference type="SUPFAM" id="SSF47384">
    <property type="entry name" value="Homodimeric domain of signal transducing histidine kinase"/>
    <property type="match status" value="1"/>
</dbReference>
<evidence type="ECO:0000256" key="6">
    <source>
        <dbReference type="ARBA" id="ARBA00022692"/>
    </source>
</evidence>
<reference evidence="14 15" key="1">
    <citation type="submission" date="2017-07" db="EMBL/GenBank/DDBJ databases">
        <title>Draft Genome Sequences of Select Purple Nonsulfur Bacteria.</title>
        <authorList>
            <person name="Lasarre B."/>
            <person name="Mckinlay J.B."/>
        </authorList>
    </citation>
    <scope>NUCLEOTIDE SEQUENCE [LARGE SCALE GENOMIC DNA]</scope>
    <source>
        <strain evidence="14 15">DSM 11290</strain>
    </source>
</reference>
<dbReference type="SMART" id="SM00387">
    <property type="entry name" value="HATPase_c"/>
    <property type="match status" value="1"/>
</dbReference>
<dbReference type="PANTHER" id="PTHR45436:SF1">
    <property type="entry name" value="SENSOR PROTEIN QSEC"/>
    <property type="match status" value="1"/>
</dbReference>
<name>A0A327JRY9_9HYPH</name>
<dbReference type="CDD" id="cd00082">
    <property type="entry name" value="HisKA"/>
    <property type="match status" value="1"/>
</dbReference>
<protein>
    <recommendedName>
        <fullName evidence="3">histidine kinase</fullName>
        <ecNumber evidence="3">2.7.13.3</ecNumber>
    </recommendedName>
</protein>
<dbReference type="SUPFAM" id="SSF55874">
    <property type="entry name" value="ATPase domain of HSP90 chaperone/DNA topoisomerase II/histidine kinase"/>
    <property type="match status" value="1"/>
</dbReference>
<feature type="domain" description="HAMP" evidence="13">
    <location>
        <begin position="193"/>
        <end position="244"/>
    </location>
</feature>
<dbReference type="Gene3D" id="3.30.565.10">
    <property type="entry name" value="Histidine kinase-like ATPase, C-terminal domain"/>
    <property type="match status" value="1"/>
</dbReference>
<dbReference type="Gene3D" id="1.10.287.130">
    <property type="match status" value="1"/>
</dbReference>
<dbReference type="InterPro" id="IPR004358">
    <property type="entry name" value="Sig_transdc_His_kin-like_C"/>
</dbReference>
<keyword evidence="15" id="KW-1185">Reference proteome</keyword>
<evidence type="ECO:0000313" key="14">
    <source>
        <dbReference type="EMBL" id="RAI26128.1"/>
    </source>
</evidence>
<sequence>MNQPFKPAISATGSLRRRLIVQLLVIAALLSVVLYVSVSTFARQAAETTQDNILEASAAAISEAARAERDQVFLDIPYSALSMLGAVSEERVFYRVMVDGVTITGYADLPAPEVPPKLRRPSFETTVFRGDEVRVVATVRRITVADETVRLTVLVAQTRAGLAAISLRISIAAAAVGIGFFLVSGTLSWFAARNALRPLDLLAQSVARRGAHDLRPVRSDAPSELVPLLVALNSFMDRLRASLMRTEEFIAEAAHRVRTPLATVRAQAEIALRSVKQPHNRQTMREVIRAVDESSRSAGQLLDHAMVTFRSDNLARTEFDLEELARDTIRGIGPTADLKDIAIRFSAEAGLGKVKGDAILVQSALRNLLDNAVKYSPEESTIEVAIARKGRTARVSVRDQGRGFGDGDVERLKGRFDRGTNVADVVGSGLGLTIVDEVARAHGGSLDLASNERGNGACVFLTLPLA</sequence>
<proteinExistence type="predicted"/>
<evidence type="ECO:0000256" key="8">
    <source>
        <dbReference type="ARBA" id="ARBA00022989"/>
    </source>
</evidence>
<evidence type="ECO:0000313" key="15">
    <source>
        <dbReference type="Proteomes" id="UP000249299"/>
    </source>
</evidence>
<gene>
    <name evidence="14" type="ORF">CH339_15260</name>
</gene>
<evidence type="ECO:0000256" key="9">
    <source>
        <dbReference type="ARBA" id="ARBA00023012"/>
    </source>
</evidence>
<dbReference type="InterPro" id="IPR013727">
    <property type="entry name" value="2CSK_N"/>
</dbReference>
<keyword evidence="7" id="KW-0418">Kinase</keyword>
<dbReference type="PANTHER" id="PTHR45436">
    <property type="entry name" value="SENSOR HISTIDINE KINASE YKOH"/>
    <property type="match status" value="1"/>
</dbReference>
<dbReference type="EMBL" id="NPEV01000035">
    <property type="protein sequence ID" value="RAI26128.1"/>
    <property type="molecule type" value="Genomic_DNA"/>
</dbReference>
<dbReference type="PROSITE" id="PS50885">
    <property type="entry name" value="HAMP"/>
    <property type="match status" value="1"/>
</dbReference>
<evidence type="ECO:0000259" key="13">
    <source>
        <dbReference type="PROSITE" id="PS50885"/>
    </source>
</evidence>
<evidence type="ECO:0000256" key="10">
    <source>
        <dbReference type="ARBA" id="ARBA00023136"/>
    </source>
</evidence>
<keyword evidence="5" id="KW-0808">Transferase</keyword>
<dbReference type="AlphaFoldDB" id="A0A327JRY9"/>
<dbReference type="InterPro" id="IPR003594">
    <property type="entry name" value="HATPase_dom"/>
</dbReference>
<feature type="domain" description="Histidine kinase" evidence="12">
    <location>
        <begin position="252"/>
        <end position="466"/>
    </location>
</feature>
<organism evidence="14 15">
    <name type="scientific">Rhodobium orientis</name>
    <dbReference type="NCBI Taxonomy" id="34017"/>
    <lineage>
        <taxon>Bacteria</taxon>
        <taxon>Pseudomonadati</taxon>
        <taxon>Pseudomonadota</taxon>
        <taxon>Alphaproteobacteria</taxon>
        <taxon>Hyphomicrobiales</taxon>
        <taxon>Rhodobiaceae</taxon>
        <taxon>Rhodobium</taxon>
    </lineage>
</organism>